<dbReference type="Proteomes" id="UP000780801">
    <property type="component" value="Unassembled WGS sequence"/>
</dbReference>
<gene>
    <name evidence="2" type="ORF">BGW38_000432</name>
</gene>
<dbReference type="EMBL" id="JAABOA010001116">
    <property type="protein sequence ID" value="KAF9582263.1"/>
    <property type="molecule type" value="Genomic_DNA"/>
</dbReference>
<feature type="compositionally biased region" description="Polar residues" evidence="1">
    <location>
        <begin position="281"/>
        <end position="292"/>
    </location>
</feature>
<dbReference type="OrthoDB" id="2437765at2759"/>
<evidence type="ECO:0000256" key="1">
    <source>
        <dbReference type="SAM" id="MobiDB-lite"/>
    </source>
</evidence>
<feature type="region of interest" description="Disordered" evidence="1">
    <location>
        <begin position="1"/>
        <end position="25"/>
    </location>
</feature>
<feature type="region of interest" description="Disordered" evidence="1">
    <location>
        <begin position="414"/>
        <end position="483"/>
    </location>
</feature>
<feature type="compositionally biased region" description="Acidic residues" evidence="1">
    <location>
        <begin position="657"/>
        <end position="670"/>
    </location>
</feature>
<feature type="region of interest" description="Disordered" evidence="1">
    <location>
        <begin position="503"/>
        <end position="670"/>
    </location>
</feature>
<organism evidence="2 3">
    <name type="scientific">Lunasporangiospora selenospora</name>
    <dbReference type="NCBI Taxonomy" id="979761"/>
    <lineage>
        <taxon>Eukaryota</taxon>
        <taxon>Fungi</taxon>
        <taxon>Fungi incertae sedis</taxon>
        <taxon>Mucoromycota</taxon>
        <taxon>Mortierellomycotina</taxon>
        <taxon>Mortierellomycetes</taxon>
        <taxon>Mortierellales</taxon>
        <taxon>Mortierellaceae</taxon>
        <taxon>Lunasporangiospora</taxon>
    </lineage>
</organism>
<feature type="region of interest" description="Disordered" evidence="1">
    <location>
        <begin position="358"/>
        <end position="384"/>
    </location>
</feature>
<protein>
    <submittedName>
        <fullName evidence="2">Uncharacterized protein</fullName>
    </submittedName>
</protein>
<feature type="compositionally biased region" description="Polar residues" evidence="1">
    <location>
        <begin position="314"/>
        <end position="333"/>
    </location>
</feature>
<feature type="region of interest" description="Disordered" evidence="1">
    <location>
        <begin position="246"/>
        <end position="345"/>
    </location>
</feature>
<accession>A0A9P6KEU6</accession>
<sequence>MAAPLDPAAIPASLPHGSIQTTTSTAEAAPELLLTRGYAKRSLAALEPEFIDNNDMNGMAPSSSVLQSDFLIMDDAHNLDERFDMADTVHLSVAPVSTTSVPMEQLPPTKRARLGQDGISRPSASDFAQLEPIIEPGADKQTPTPPARQTLLTRARSRRMSANGVHRLFSRGGSTMAQGAAAMDQLAFDTKSLSVPTPARTSRRKSMADLVPPTGRHPSIFVQEDIQAAGVYDVPLDCSTARIGIEVVEERPPPPRPRSLSPPARPLPTATPITITQTPTDASASKTGTDSMQMDVDNPIAKTQPSGQHPLDASASSGTSQHNSKGNAQSATTGPAHRPVPPPLVPVQRRRSSVIFLPSPSHAHSNHHLGSCGSSTFSGEGNSLDHRRESIKKNIQRPVRIQLLDEAECESIREEARRASAADDEEDGQGLGSSQSTNALSTRHPSQHPPQPSASQHSLSQRQQQQQQKQKQKQQQSGATDGGYLYVDDHAVALPREDPIVHDWDQEELQDEESDSSTAASSRRPSRNHRSRENSSLRTKDSVSKKRKSIERDICRASTEGGNLGAVTMETFDSPAPSTVYTEGDDNDDDDDDDDYDDPLRDPERDIAVMSEDQEADSHNVHLRLETQREFQDAAGLDLGEEDAQARNEEGRYGGNIEDDDEGDDYWENR</sequence>
<feature type="compositionally biased region" description="Polar residues" evidence="1">
    <location>
        <begin position="432"/>
        <end position="443"/>
    </location>
</feature>
<feature type="compositionally biased region" description="Low complexity" evidence="1">
    <location>
        <begin position="453"/>
        <end position="476"/>
    </location>
</feature>
<feature type="compositionally biased region" description="Polar residues" evidence="1">
    <location>
        <begin position="372"/>
        <end position="381"/>
    </location>
</feature>
<name>A0A9P6KEU6_9FUNG</name>
<dbReference type="AlphaFoldDB" id="A0A9P6KEU6"/>
<feature type="compositionally biased region" description="Acidic residues" evidence="1">
    <location>
        <begin position="505"/>
        <end position="515"/>
    </location>
</feature>
<proteinExistence type="predicted"/>
<feature type="compositionally biased region" description="Basic and acidic residues" evidence="1">
    <location>
        <begin position="616"/>
        <end position="632"/>
    </location>
</feature>
<keyword evidence="3" id="KW-1185">Reference proteome</keyword>
<reference evidence="2" key="1">
    <citation type="journal article" date="2020" name="Fungal Divers.">
        <title>Resolving the Mortierellaceae phylogeny through synthesis of multi-gene phylogenetics and phylogenomics.</title>
        <authorList>
            <person name="Vandepol N."/>
            <person name="Liber J."/>
            <person name="Desiro A."/>
            <person name="Na H."/>
            <person name="Kennedy M."/>
            <person name="Barry K."/>
            <person name="Grigoriev I.V."/>
            <person name="Miller A.N."/>
            <person name="O'Donnell K."/>
            <person name="Stajich J.E."/>
            <person name="Bonito G."/>
        </authorList>
    </citation>
    <scope>NUCLEOTIDE SEQUENCE</scope>
    <source>
        <strain evidence="2">KOD1015</strain>
    </source>
</reference>
<feature type="compositionally biased region" description="Low complexity" evidence="1">
    <location>
        <begin position="258"/>
        <end position="280"/>
    </location>
</feature>
<feature type="compositionally biased region" description="Basic and acidic residues" evidence="1">
    <location>
        <begin position="598"/>
        <end position="607"/>
    </location>
</feature>
<feature type="compositionally biased region" description="Basic and acidic residues" evidence="1">
    <location>
        <begin position="531"/>
        <end position="555"/>
    </location>
</feature>
<feature type="compositionally biased region" description="Acidic residues" evidence="1">
    <location>
        <begin position="583"/>
        <end position="597"/>
    </location>
</feature>
<evidence type="ECO:0000313" key="3">
    <source>
        <dbReference type="Proteomes" id="UP000780801"/>
    </source>
</evidence>
<evidence type="ECO:0000313" key="2">
    <source>
        <dbReference type="EMBL" id="KAF9582263.1"/>
    </source>
</evidence>
<comment type="caution">
    <text evidence="2">The sequence shown here is derived from an EMBL/GenBank/DDBJ whole genome shotgun (WGS) entry which is preliminary data.</text>
</comment>